<dbReference type="AlphaFoldDB" id="A0A7C6AGW1"/>
<gene>
    <name evidence="1" type="ORF">ENV70_06890</name>
</gene>
<dbReference type="EMBL" id="DTHJ01000138">
    <property type="protein sequence ID" value="HHS63319.1"/>
    <property type="molecule type" value="Genomic_DNA"/>
</dbReference>
<protein>
    <recommendedName>
        <fullName evidence="2">DUF2007 domain-containing protein</fullName>
    </recommendedName>
</protein>
<evidence type="ECO:0008006" key="2">
    <source>
        <dbReference type="Google" id="ProtNLM"/>
    </source>
</evidence>
<comment type="caution">
    <text evidence="1">The sequence shown here is derived from an EMBL/GenBank/DDBJ whole genome shotgun (WGS) entry which is preliminary data.</text>
</comment>
<accession>A0A7C6AGW1</accession>
<organism evidence="1">
    <name type="scientific">candidate division WOR-3 bacterium</name>
    <dbReference type="NCBI Taxonomy" id="2052148"/>
    <lineage>
        <taxon>Bacteria</taxon>
        <taxon>Bacteria division WOR-3</taxon>
    </lineage>
</organism>
<sequence length="81" mass="9247">MLLKSVYLAQDELGAITIKEMLKGHNIEALIRRFEITWLDGLPKILKGGWGEVLVEEKDYESALEYVQEFLSHPASDIDID</sequence>
<name>A0A7C6AGW1_UNCW3</name>
<proteinExistence type="predicted"/>
<reference evidence="1" key="1">
    <citation type="journal article" date="2020" name="mSystems">
        <title>Genome- and Community-Level Interaction Insights into Carbon Utilization and Element Cycling Functions of Hydrothermarchaeota in Hydrothermal Sediment.</title>
        <authorList>
            <person name="Zhou Z."/>
            <person name="Liu Y."/>
            <person name="Xu W."/>
            <person name="Pan J."/>
            <person name="Luo Z.H."/>
            <person name="Li M."/>
        </authorList>
    </citation>
    <scope>NUCLEOTIDE SEQUENCE [LARGE SCALE GENOMIC DNA]</scope>
    <source>
        <strain evidence="1">SpSt-783</strain>
    </source>
</reference>
<evidence type="ECO:0000313" key="1">
    <source>
        <dbReference type="EMBL" id="HHS63319.1"/>
    </source>
</evidence>